<keyword evidence="4" id="KW-0813">Transport</keyword>
<sequence length="172" mass="19994">MESSLRYAGDSKSLVIHAKEKFPLNTFTHLQGHAELDTKIGAPTYLCAMIRQYFPDQYASLAVGVQYYRRQKLWYTVRGKKEFPVTANNSVNFHIKGKYGVDEKLLEKKSRVAAEFTWDIMDVKKDQDVRLKVGYEVIEKVPYFHEKSKLYYPANNKIKLLKLSNILLLIIV</sequence>
<reference evidence="15" key="2">
    <citation type="submission" date="2025-08" db="UniProtKB">
        <authorList>
            <consortium name="RefSeq"/>
        </authorList>
    </citation>
    <scope>IDENTIFICATION</scope>
</reference>
<comment type="subcellular location">
    <subcellularLocation>
        <location evidence="1">Plastid</location>
        <location evidence="1">Chloroplast outer membrane</location>
        <topology evidence="1">Multi-pass membrane protein</topology>
    </subcellularLocation>
    <subcellularLocation>
        <location evidence="2">Plastid</location>
        <location evidence="2">Etioplast membrane</location>
        <topology evidence="2">Multi-pass membrane protein</topology>
    </subcellularLocation>
</comment>
<evidence type="ECO:0000256" key="6">
    <source>
        <dbReference type="ARBA" id="ARBA00022528"/>
    </source>
</evidence>
<keyword evidence="11" id="KW-0626">Porin</keyword>
<comment type="similarity">
    <text evidence="3">Belongs to the plastid outer envelope porin OEP21 (TC 1.B.29) family.</text>
</comment>
<keyword evidence="7" id="KW-0934">Plastid</keyword>
<dbReference type="PANTHER" id="PTHR35993">
    <property type="entry name" value="OUTER ENVELOPE PORE PROTEIN 21B, CHLOROPLASTIC"/>
    <property type="match status" value="1"/>
</dbReference>
<keyword evidence="5" id="KW-1134">Transmembrane beta strand</keyword>
<evidence type="ECO:0000256" key="1">
    <source>
        <dbReference type="ARBA" id="ARBA00004396"/>
    </source>
</evidence>
<evidence type="ECO:0000313" key="14">
    <source>
        <dbReference type="Proteomes" id="UP000694930"/>
    </source>
</evidence>
<evidence type="ECO:0000313" key="15">
    <source>
        <dbReference type="RefSeq" id="XP_027772514.1"/>
    </source>
</evidence>
<organism evidence="14 15">
    <name type="scientific">Solanum pennellii</name>
    <name type="common">Tomato</name>
    <name type="synonym">Lycopersicon pennellii</name>
    <dbReference type="NCBI Taxonomy" id="28526"/>
    <lineage>
        <taxon>Eukaryota</taxon>
        <taxon>Viridiplantae</taxon>
        <taxon>Streptophyta</taxon>
        <taxon>Embryophyta</taxon>
        <taxon>Tracheophyta</taxon>
        <taxon>Spermatophyta</taxon>
        <taxon>Magnoliopsida</taxon>
        <taxon>eudicotyledons</taxon>
        <taxon>Gunneridae</taxon>
        <taxon>Pentapetalae</taxon>
        <taxon>asterids</taxon>
        <taxon>lamiids</taxon>
        <taxon>Solanales</taxon>
        <taxon>Solanaceae</taxon>
        <taxon>Solanoideae</taxon>
        <taxon>Solaneae</taxon>
        <taxon>Solanum</taxon>
        <taxon>Solanum subgen. Lycopersicon</taxon>
    </lineage>
</organism>
<evidence type="ECO:0000256" key="11">
    <source>
        <dbReference type="ARBA" id="ARBA00023114"/>
    </source>
</evidence>
<comment type="function">
    <text evidence="13">Voltage-dependent rectifying anion channel that facilitates the translocation between chloroplast and cytoplasm of phosphorylated carbohydrates such as triosephosphate, 3-phosphoglycerate and inorganic phosphate (Pi) depending of ATP to triosephosphate ratio in the plastidial intermembrane space; in high triosephosphate/ATP conditions (e.g. photosynthesis), export of triosphosphate from chloroplast (outward rectifying channels), but in high ATP/triosephosphate conditions (e.g. dark phase), import of phosphosolutes (inward rectifying channels).</text>
</comment>
<evidence type="ECO:0000256" key="5">
    <source>
        <dbReference type="ARBA" id="ARBA00022452"/>
    </source>
</evidence>
<evidence type="ECO:0000256" key="12">
    <source>
        <dbReference type="ARBA" id="ARBA00023136"/>
    </source>
</evidence>
<reference evidence="14" key="1">
    <citation type="journal article" date="2014" name="Nat. Genet.">
        <title>The genome of the stress-tolerant wild tomato species Solanum pennellii.</title>
        <authorList>
            <person name="Bolger A."/>
            <person name="Scossa F."/>
            <person name="Bolger M.E."/>
            <person name="Lanz C."/>
            <person name="Maumus F."/>
            <person name="Tohge T."/>
            <person name="Quesneville H."/>
            <person name="Alseekh S."/>
            <person name="Sorensen I."/>
            <person name="Lichtenstein G."/>
            <person name="Fich E.A."/>
            <person name="Conte M."/>
            <person name="Keller H."/>
            <person name="Schneeberger K."/>
            <person name="Schwacke R."/>
            <person name="Ofner I."/>
            <person name="Vrebalov J."/>
            <person name="Xu Y."/>
            <person name="Osorio S."/>
            <person name="Aflitos S.A."/>
            <person name="Schijlen E."/>
            <person name="Jimenez-Gomez J.M."/>
            <person name="Ryngajllo M."/>
            <person name="Kimura S."/>
            <person name="Kumar R."/>
            <person name="Koenig D."/>
            <person name="Headland L.R."/>
            <person name="Maloof J.N."/>
            <person name="Sinha N."/>
            <person name="van Ham R.C."/>
            <person name="Lankhorst R.K."/>
            <person name="Mao L."/>
            <person name="Vogel A."/>
            <person name="Arsova B."/>
            <person name="Panstruga R."/>
            <person name="Fei Z."/>
            <person name="Rose J.K."/>
            <person name="Zamir D."/>
            <person name="Carrari F."/>
            <person name="Giovannoni J.J."/>
            <person name="Weigel D."/>
            <person name="Usadel B."/>
            <person name="Fernie A.R."/>
        </authorList>
    </citation>
    <scope>NUCLEOTIDE SEQUENCE [LARGE SCALE GENOMIC DNA]</scope>
    <source>
        <strain evidence="14">cv. LA0716</strain>
    </source>
</reference>
<protein>
    <submittedName>
        <fullName evidence="15">Outer envelope pore protein 21B, chloroplastic isoform X1</fullName>
    </submittedName>
</protein>
<gene>
    <name evidence="15" type="primary">LOC107018409</name>
</gene>
<dbReference type="Proteomes" id="UP000694930">
    <property type="component" value="Chromosome 4"/>
</dbReference>
<evidence type="ECO:0000256" key="4">
    <source>
        <dbReference type="ARBA" id="ARBA00022448"/>
    </source>
</evidence>
<evidence type="ECO:0000256" key="10">
    <source>
        <dbReference type="ARBA" id="ARBA00023065"/>
    </source>
</evidence>
<evidence type="ECO:0000256" key="7">
    <source>
        <dbReference type="ARBA" id="ARBA00022640"/>
    </source>
</evidence>
<dbReference type="GeneID" id="107018409"/>
<evidence type="ECO:0000256" key="13">
    <source>
        <dbReference type="ARBA" id="ARBA00024941"/>
    </source>
</evidence>
<keyword evidence="8" id="KW-0812">Transmembrane</keyword>
<name>A0ABM1V9U6_SOLPN</name>
<accession>A0ABM1V9U6</accession>
<dbReference type="PANTHER" id="PTHR35993:SF1">
    <property type="entry name" value="OUTER ENVELOPE PORE PROTEIN 21B, CHLOROPLASTIC"/>
    <property type="match status" value="1"/>
</dbReference>
<keyword evidence="14" id="KW-1185">Reference proteome</keyword>
<keyword evidence="6" id="KW-0150">Chloroplast</keyword>
<keyword evidence="12" id="KW-0472">Membrane</keyword>
<dbReference type="InterPro" id="IPR034575">
    <property type="entry name" value="OEP21"/>
</dbReference>
<keyword evidence="10" id="KW-0406">Ion transport</keyword>
<keyword evidence="9" id="KW-1002">Plastid outer membrane</keyword>
<dbReference type="RefSeq" id="XP_027772514.1">
    <property type="nucleotide sequence ID" value="XM_027916713.1"/>
</dbReference>
<evidence type="ECO:0000256" key="2">
    <source>
        <dbReference type="ARBA" id="ARBA00004441"/>
    </source>
</evidence>
<evidence type="ECO:0000256" key="8">
    <source>
        <dbReference type="ARBA" id="ARBA00022692"/>
    </source>
</evidence>
<evidence type="ECO:0000256" key="3">
    <source>
        <dbReference type="ARBA" id="ARBA00009945"/>
    </source>
</evidence>
<proteinExistence type="inferred from homology"/>
<evidence type="ECO:0000256" key="9">
    <source>
        <dbReference type="ARBA" id="ARBA00022805"/>
    </source>
</evidence>